<proteinExistence type="predicted"/>
<evidence type="ECO:0000256" key="1">
    <source>
        <dbReference type="SAM" id="MobiDB-lite"/>
    </source>
</evidence>
<evidence type="ECO:0000313" key="2">
    <source>
        <dbReference type="EMBL" id="CAB5214432.1"/>
    </source>
</evidence>
<protein>
    <submittedName>
        <fullName evidence="2">Uncharacterized protein</fullName>
    </submittedName>
</protein>
<feature type="region of interest" description="Disordered" evidence="1">
    <location>
        <begin position="852"/>
        <end position="884"/>
    </location>
</feature>
<reference evidence="2" key="1">
    <citation type="submission" date="2020-05" db="EMBL/GenBank/DDBJ databases">
        <authorList>
            <person name="Chiriac C."/>
            <person name="Salcher M."/>
            <person name="Ghai R."/>
            <person name="Kavagutti S V."/>
        </authorList>
    </citation>
    <scope>NUCLEOTIDE SEQUENCE</scope>
</reference>
<dbReference type="EMBL" id="LR798243">
    <property type="protein sequence ID" value="CAB5214432.1"/>
    <property type="molecule type" value="Genomic_DNA"/>
</dbReference>
<accession>A0A6J7WNY4</accession>
<name>A0A6J7WNY4_9CAUD</name>
<organism evidence="2">
    <name type="scientific">uncultured Caudovirales phage</name>
    <dbReference type="NCBI Taxonomy" id="2100421"/>
    <lineage>
        <taxon>Viruses</taxon>
        <taxon>Duplodnaviria</taxon>
        <taxon>Heunggongvirae</taxon>
        <taxon>Uroviricota</taxon>
        <taxon>Caudoviricetes</taxon>
        <taxon>Peduoviridae</taxon>
        <taxon>Maltschvirus</taxon>
        <taxon>Maltschvirus maltsch</taxon>
    </lineage>
</organism>
<feature type="compositionally biased region" description="Basic and acidic residues" evidence="1">
    <location>
        <begin position="297"/>
        <end position="329"/>
    </location>
</feature>
<feature type="region of interest" description="Disordered" evidence="1">
    <location>
        <begin position="297"/>
        <end position="443"/>
    </location>
</feature>
<sequence>MSNNHPHDNIYSILGKLDALKPTPEEKRFALVKEIRESVEAQGSITEGVSSVEAKLRKQLAESKKAKPDYIDLDKDGNKKEPMKKAAKEKVKESAVANECAMCESGSCSVHGMAEGMLTHRDFEKPDDVDVMKMAKMAARGLLTYAAKTKMNPANLLKKDYYALAAMLEKVNPSLYATIDDQLSDNDYNWLYFKAAALAANAAAKQGVAEDADDLRSSVLSVIQNIYNGASAGKEMIDDVADELGQYFSQVKKCTDKPLRKAYQLMRREGAEAEGDPEYMAQVAKQAIDLLSQPAVAEDRTEVKDAEGRVKSWRDEGKWKKSEKKDPRGKVTNLSDKARRETEKLDVEEGEVKKIPGGVRHTKTDYPGYPTDDTLDNIDNLKGPGGGVRKGRPLKAQTKNPRRDPNAPKKGRGRPAAVKSGPVSMPADPFGRTTGRVPKGRKGTVHTVDEAMRIVARNLMIMEGVNFGRMIKEQHMTLDEMVECMNADMQVFKETGVCSDRLRDMMEVYAHAKRQADEGIEQPQQGGIGNDVVDKPHKMFLATPPMNTMDKVKDLGRNVAAFVRGKPEKPFEESGEKDFFHNPAFPDDKQLPATPKEIDLEEELNELARLAGLTTEATIKKADKDYDQDGEIESGKDEVIGSRRKAAGLDEEPGEKVRVGDKQYPVKEAQELVAMLKVAGINTDQFDEAIEQATQVRGIPVHKHVDGPYDPNWTPDDDEEGEVCPECDGAGCPECAFGDDSAVDRAHAHAQGMERESAGIDEDLQADSGQYYEDSADFFGMFDQDHFDEEKESDDGMEIRGYIDGKCVMAWRFNGPDMTDGYGAYDDSELVDETDLANAPDEKYDTIDATIRPGDGDLTGPHRNFGGKGDNLMAQRPNRPSLPVTTLEAKLAAEYESIKKASK</sequence>
<gene>
    <name evidence="2" type="ORF">UFOVP190_113</name>
</gene>
<feature type="compositionally biased region" description="Basic and acidic residues" evidence="1">
    <location>
        <begin position="336"/>
        <end position="354"/>
    </location>
</feature>